<feature type="chain" id="PRO_5042077981" description="Cell wall galactomannoprotein" evidence="1">
    <location>
        <begin position="19"/>
        <end position="229"/>
    </location>
</feature>
<comment type="caution">
    <text evidence="2">The sequence shown here is derived from an EMBL/GenBank/DDBJ whole genome shotgun (WGS) entry which is preliminary data.</text>
</comment>
<protein>
    <recommendedName>
        <fullName evidence="4">Cell wall galactomannoprotein</fullName>
    </recommendedName>
</protein>
<evidence type="ECO:0000313" key="3">
    <source>
        <dbReference type="Proteomes" id="UP001222325"/>
    </source>
</evidence>
<evidence type="ECO:0000256" key="1">
    <source>
        <dbReference type="SAM" id="SignalP"/>
    </source>
</evidence>
<gene>
    <name evidence="2" type="ORF">B0H15DRAFT_408357</name>
</gene>
<keyword evidence="3" id="KW-1185">Reference proteome</keyword>
<dbReference type="Pfam" id="PF12296">
    <property type="entry name" value="HsbA"/>
    <property type="match status" value="1"/>
</dbReference>
<accession>A0AAD6XWL5</accession>
<reference evidence="2" key="1">
    <citation type="submission" date="2023-03" db="EMBL/GenBank/DDBJ databases">
        <title>Massive genome expansion in bonnet fungi (Mycena s.s.) driven by repeated elements and novel gene families across ecological guilds.</title>
        <authorList>
            <consortium name="Lawrence Berkeley National Laboratory"/>
            <person name="Harder C.B."/>
            <person name="Miyauchi S."/>
            <person name="Viragh M."/>
            <person name="Kuo A."/>
            <person name="Thoen E."/>
            <person name="Andreopoulos B."/>
            <person name="Lu D."/>
            <person name="Skrede I."/>
            <person name="Drula E."/>
            <person name="Henrissat B."/>
            <person name="Morin E."/>
            <person name="Kohler A."/>
            <person name="Barry K."/>
            <person name="LaButti K."/>
            <person name="Morin E."/>
            <person name="Salamov A."/>
            <person name="Lipzen A."/>
            <person name="Mereny Z."/>
            <person name="Hegedus B."/>
            <person name="Baldrian P."/>
            <person name="Stursova M."/>
            <person name="Weitz H."/>
            <person name="Taylor A."/>
            <person name="Grigoriev I.V."/>
            <person name="Nagy L.G."/>
            <person name="Martin F."/>
            <person name="Kauserud H."/>
        </authorList>
    </citation>
    <scope>NUCLEOTIDE SEQUENCE</scope>
    <source>
        <strain evidence="2">CBHHK173m</strain>
    </source>
</reference>
<dbReference type="InterPro" id="IPR021054">
    <property type="entry name" value="Cell_wall_mannoprotein_1"/>
</dbReference>
<keyword evidence="1" id="KW-0732">Signal</keyword>
<evidence type="ECO:0000313" key="2">
    <source>
        <dbReference type="EMBL" id="KAJ7101303.1"/>
    </source>
</evidence>
<sequence length="229" mass="24293">MFFSRALFVFASVAIALATPAPRAVGDIKASLSVFGGDVSILDSAVKALSDSSSVGDILAVNTEATAVTNAIGAAQAALNGTPKIVAGDCAALYGQLHSYGGQIAETLDGIFNKYNIFAKIPAHFGILTVQHDITVLSAASSTFINGLASKCPVRPPRSGFRPLPWGYRTCADTVYTERSRPAPGRQHQLEERLRQGARQVLFVSASEMEARAELKGARKRLVSSCIYF</sequence>
<organism evidence="2 3">
    <name type="scientific">Mycena belliarum</name>
    <dbReference type="NCBI Taxonomy" id="1033014"/>
    <lineage>
        <taxon>Eukaryota</taxon>
        <taxon>Fungi</taxon>
        <taxon>Dikarya</taxon>
        <taxon>Basidiomycota</taxon>
        <taxon>Agaricomycotina</taxon>
        <taxon>Agaricomycetes</taxon>
        <taxon>Agaricomycetidae</taxon>
        <taxon>Agaricales</taxon>
        <taxon>Marasmiineae</taxon>
        <taxon>Mycenaceae</taxon>
        <taxon>Mycena</taxon>
    </lineage>
</organism>
<name>A0AAD6XWL5_9AGAR</name>
<proteinExistence type="predicted"/>
<dbReference type="AlphaFoldDB" id="A0AAD6XWL5"/>
<feature type="signal peptide" evidence="1">
    <location>
        <begin position="1"/>
        <end position="18"/>
    </location>
</feature>
<dbReference type="Proteomes" id="UP001222325">
    <property type="component" value="Unassembled WGS sequence"/>
</dbReference>
<evidence type="ECO:0008006" key="4">
    <source>
        <dbReference type="Google" id="ProtNLM"/>
    </source>
</evidence>
<dbReference type="EMBL" id="JARJCN010000004">
    <property type="protein sequence ID" value="KAJ7101303.1"/>
    <property type="molecule type" value="Genomic_DNA"/>
</dbReference>